<accession>A0ABP0S1T4</accession>
<reference evidence="2 3" key="1">
    <citation type="submission" date="2024-02" db="EMBL/GenBank/DDBJ databases">
        <authorList>
            <person name="Chen Y."/>
            <person name="Shah S."/>
            <person name="Dougan E. K."/>
            <person name="Thang M."/>
            <person name="Chan C."/>
        </authorList>
    </citation>
    <scope>NUCLEOTIDE SEQUENCE [LARGE SCALE GENOMIC DNA]</scope>
</reference>
<evidence type="ECO:0000256" key="1">
    <source>
        <dbReference type="SAM" id="MobiDB-lite"/>
    </source>
</evidence>
<protein>
    <submittedName>
        <fullName evidence="2">Uncharacterized protein</fullName>
    </submittedName>
</protein>
<keyword evidence="3" id="KW-1185">Reference proteome</keyword>
<evidence type="ECO:0000313" key="3">
    <source>
        <dbReference type="Proteomes" id="UP001642484"/>
    </source>
</evidence>
<proteinExistence type="predicted"/>
<name>A0ABP0S1T4_9DINO</name>
<feature type="compositionally biased region" description="Acidic residues" evidence="1">
    <location>
        <begin position="761"/>
        <end position="773"/>
    </location>
</feature>
<organism evidence="2 3">
    <name type="scientific">Durusdinium trenchii</name>
    <dbReference type="NCBI Taxonomy" id="1381693"/>
    <lineage>
        <taxon>Eukaryota</taxon>
        <taxon>Sar</taxon>
        <taxon>Alveolata</taxon>
        <taxon>Dinophyceae</taxon>
        <taxon>Suessiales</taxon>
        <taxon>Symbiodiniaceae</taxon>
        <taxon>Durusdinium</taxon>
    </lineage>
</organism>
<dbReference type="Proteomes" id="UP001642484">
    <property type="component" value="Unassembled WGS sequence"/>
</dbReference>
<comment type="caution">
    <text evidence="2">The sequence shown here is derived from an EMBL/GenBank/DDBJ whole genome shotgun (WGS) entry which is preliminary data.</text>
</comment>
<evidence type="ECO:0000313" key="2">
    <source>
        <dbReference type="EMBL" id="CAK9106313.1"/>
    </source>
</evidence>
<sequence length="773" mass="86888">MQSAWLFNEQALKARGIGFPPSPKWWKLTHCGLTLAGQDSKAMNKPYKAKFNETFEVLQFLQTFEGNVILTCEGFHSLPTFRLRLLRDLVSDFDVTVVYTYRNVVSKMFSQWRFSSMKGITLESASDYFWHGGWDETEAIANLVTVFGRERVRILDYDGVLFAGESLANVGLRAAFGLFTPPLNLNLSNHTRINPSQPPTYYYIKSLLTHFSIYVRAKYGCKVALENWMNYSELYLADFADQIPLTSSGPKPLFAQGALVYDSWVRTQYCDIMWFGGMGRLPLLKEIESTLPLYVLDVNSFHAQFDLWAQRFEEQYLKRSQLQEVTKILLEEVLHRDDGEHQGLYPQNPYPYTYRRPSLDCAVLGHAVLRLLGVAGADVRARPSGGSEGVQLSATSSTLLGSKRGHGVESSRRVGAGECDDALVSDAFGVAALCGLAAARPFRLFVPNWSRRSQLQEVTKILLEAKGCELSQDAWQRFHALGDPEVEEVLHRMGCLDDGEHQASLRSELLAKLRRARAKLDEERLRNKMPQPRQVPFSGALAVEATLALVELARVQDSDVLQVFLEQELLKRCVVHLFVRPWGAVMLNTVGALCLELIRSPQSSSVKALCLFLEDGAVMGRVAKALKAVAQETHRDWYAPELTGLLRKILGELRDAGSTWSEVQERLDSLACWTEVVLPDLEEFAQLEQEPLGGFPKLDTPSFPMVNVDDVEFSPEDLRDLDEDLDTEFLLDLGHGQLQRQAQVSARKDDAELAHEKGNGDDPEEEGEAGEWV</sequence>
<gene>
    <name evidence="2" type="ORF">CCMP2556_LOCUS49703</name>
</gene>
<feature type="compositionally biased region" description="Basic and acidic residues" evidence="1">
    <location>
        <begin position="746"/>
        <end position="760"/>
    </location>
</feature>
<feature type="region of interest" description="Disordered" evidence="1">
    <location>
        <begin position="741"/>
        <end position="773"/>
    </location>
</feature>
<dbReference type="EMBL" id="CAXAMN010026861">
    <property type="protein sequence ID" value="CAK9106313.1"/>
    <property type="molecule type" value="Genomic_DNA"/>
</dbReference>